<dbReference type="Proteomes" id="UP000184038">
    <property type="component" value="Unassembled WGS sequence"/>
</dbReference>
<keyword evidence="1" id="KW-0808">Transferase</keyword>
<name>A0A1M7KLE9_9FIRM</name>
<organism evidence="1 2">
    <name type="scientific">Anaerosporobacter mobilis DSM 15930</name>
    <dbReference type="NCBI Taxonomy" id="1120996"/>
    <lineage>
        <taxon>Bacteria</taxon>
        <taxon>Bacillati</taxon>
        <taxon>Bacillota</taxon>
        <taxon>Clostridia</taxon>
        <taxon>Lachnospirales</taxon>
        <taxon>Lachnospiraceae</taxon>
        <taxon>Anaerosporobacter</taxon>
    </lineage>
</organism>
<dbReference type="PANTHER" id="PTHR31143:SF2">
    <property type="entry name" value="FR47-LIKE DOMAIN-CONTAINING PROTEIN-RELATED"/>
    <property type="match status" value="1"/>
</dbReference>
<keyword evidence="2" id="KW-1185">Reference proteome</keyword>
<dbReference type="Gene3D" id="3.40.630.30">
    <property type="match status" value="1"/>
</dbReference>
<dbReference type="STRING" id="1120996.SAMN02746066_02793"/>
<sequence>MKKINLSGLKDCTLCDTFKKSPLYQQLVYLSSEITCETSYPASILDGIQTGRIFVDDTTAPQAAIFWHYCGIVYVTGQTKDSKFIESLYSLLDRTFEPDQRSFYLIVSKEAHNWITVLDSFHERNPDIQKRERFSFIFNQNSYQKSILENNRTVLPEGFSYFEIQSDHLVRVSGRVIPSYSWDNDNDFFKFGKGFGIYDVTKNRIVSTSFSSGIGDGKIDIGIETQPDYRRMGFATLCAARMVRYVLEKGMLPDWGCDATNQGSASTAIKIGFEKSTSYSVYTKL</sequence>
<dbReference type="InterPro" id="IPR016181">
    <property type="entry name" value="Acyl_CoA_acyltransferase"/>
</dbReference>
<evidence type="ECO:0000313" key="1">
    <source>
        <dbReference type="EMBL" id="SHM66111.1"/>
    </source>
</evidence>
<accession>A0A1M7KLE9</accession>
<dbReference type="InterPro" id="IPR027365">
    <property type="entry name" value="GNAT_acetyltra_YdfB-like"/>
</dbReference>
<dbReference type="AlphaFoldDB" id="A0A1M7KLE9"/>
<dbReference type="GO" id="GO:0016740">
    <property type="term" value="F:transferase activity"/>
    <property type="evidence" value="ECO:0007669"/>
    <property type="project" value="UniProtKB-KW"/>
</dbReference>
<protein>
    <submittedName>
        <fullName evidence="1">GNAT acetyltransferase</fullName>
    </submittedName>
</protein>
<dbReference type="EMBL" id="FRCP01000014">
    <property type="protein sequence ID" value="SHM66111.1"/>
    <property type="molecule type" value="Genomic_DNA"/>
</dbReference>
<dbReference type="OrthoDB" id="2773476at2"/>
<evidence type="ECO:0000313" key="2">
    <source>
        <dbReference type="Proteomes" id="UP000184038"/>
    </source>
</evidence>
<dbReference type="PANTHER" id="PTHR31143">
    <property type="match status" value="1"/>
</dbReference>
<dbReference type="Pfam" id="PF12746">
    <property type="entry name" value="GNAT_acetyltran"/>
    <property type="match status" value="1"/>
</dbReference>
<dbReference type="RefSeq" id="WP_073288731.1">
    <property type="nucleotide sequence ID" value="NZ_FRCP01000014.1"/>
</dbReference>
<reference evidence="1 2" key="1">
    <citation type="submission" date="2016-11" db="EMBL/GenBank/DDBJ databases">
        <authorList>
            <person name="Jaros S."/>
            <person name="Januszkiewicz K."/>
            <person name="Wedrychowicz H."/>
        </authorList>
    </citation>
    <scope>NUCLEOTIDE SEQUENCE [LARGE SCALE GENOMIC DNA]</scope>
    <source>
        <strain evidence="1 2">DSM 15930</strain>
    </source>
</reference>
<gene>
    <name evidence="1" type="ORF">SAMN02746066_02793</name>
</gene>
<proteinExistence type="predicted"/>
<dbReference type="SUPFAM" id="SSF55729">
    <property type="entry name" value="Acyl-CoA N-acyltransferases (Nat)"/>
    <property type="match status" value="1"/>
</dbReference>